<reference evidence="9" key="2">
    <citation type="submission" date="2023-07" db="EMBL/GenBank/DDBJ databases">
        <title>Identification and characterization of horizontal gene transfer across gut microbiota members of farm animals based on homology search.</title>
        <authorList>
            <person name="Schwarzerova J."/>
            <person name="Nykrynova M."/>
            <person name="Jureckova K."/>
            <person name="Cejkova D."/>
            <person name="Rychlik I."/>
        </authorList>
    </citation>
    <scope>NUCLEOTIDE SEQUENCE [LARGE SCALE GENOMIC DNA]</scope>
    <source>
        <strain evidence="9">ET4</strain>
    </source>
</reference>
<accession>A0ABT7U5M8</accession>
<keyword evidence="3" id="KW-1003">Cell membrane</keyword>
<dbReference type="SUPFAM" id="SSF118215">
    <property type="entry name" value="Proton glutamate symport protein"/>
    <property type="match status" value="1"/>
</dbReference>
<evidence type="ECO:0000256" key="3">
    <source>
        <dbReference type="ARBA" id="ARBA00022475"/>
    </source>
</evidence>
<feature type="transmembrane region" description="Helical" evidence="7">
    <location>
        <begin position="202"/>
        <end position="222"/>
    </location>
</feature>
<feature type="transmembrane region" description="Helical" evidence="7">
    <location>
        <begin position="83"/>
        <end position="104"/>
    </location>
</feature>
<reference evidence="8 9" key="1">
    <citation type="submission" date="2023-06" db="EMBL/GenBank/DDBJ databases">
        <authorList>
            <person name="Zeman M."/>
            <person name="Kubasova T."/>
            <person name="Jahodarova E."/>
            <person name="Nykrynova M."/>
            <person name="Rychlik I."/>
        </authorList>
    </citation>
    <scope>NUCLEOTIDE SEQUENCE [LARGE SCALE GENOMIC DNA]</scope>
    <source>
        <strain evidence="8 9">ET4</strain>
    </source>
</reference>
<keyword evidence="2" id="KW-0813">Transport</keyword>
<evidence type="ECO:0000256" key="1">
    <source>
        <dbReference type="ARBA" id="ARBA00004651"/>
    </source>
</evidence>
<dbReference type="EMBL" id="JAUDCF010000015">
    <property type="protein sequence ID" value="MDM8145829.1"/>
    <property type="molecule type" value="Genomic_DNA"/>
</dbReference>
<feature type="transmembrane region" description="Helical" evidence="7">
    <location>
        <begin position="45"/>
        <end position="63"/>
    </location>
</feature>
<dbReference type="PANTHER" id="PTHR42865:SF7">
    <property type="entry name" value="PROTON_GLUTAMATE-ASPARTATE SYMPORTER"/>
    <property type="match status" value="1"/>
</dbReference>
<sequence length="422" mass="45346">MRKRKFPLYLQILLGMLLGILAGFIAVRTGHGQFIEHWIKPWGQIFIKLLQVIAIPLVFCSLVKGVISLKDIAHLSRLGGRVLLIYIATTVFAIVFGLFMALIVSPGKLCDASQLSGMEGFVQTAVESAQKATEGKERGPLAFFEDLVPENIVSAASNNSNMLQIIFFAILFGTALLAVPAEKTRTVRSFIDGLNEVMLKMVDFIILAAPIGVFSLMGAMVVSNAGNASVFSALAVYTLTVAVSLLCLIFLFYPTLIFFFSKMSPKRFIRAMYPVQLLGFTTSSSSATLPFNMETLEKKLGISEKTVSFVLPVGATINMDGTSCYQAIAVVFIAQVMGVHLDWGDLLSIVALTTISSIGTPGIPGGSYVILTMVLSSVGIPSEGLALILGVDRPLDMLRTSVNVTGDATVSVLVDTPDNDKV</sequence>
<keyword evidence="5 7" id="KW-1133">Transmembrane helix</keyword>
<protein>
    <submittedName>
        <fullName evidence="8">Dicarboxylate/amino acid:cation symporter</fullName>
    </submittedName>
</protein>
<feature type="transmembrane region" description="Helical" evidence="7">
    <location>
        <begin position="7"/>
        <end position="25"/>
    </location>
</feature>
<dbReference type="Proteomes" id="UP001228403">
    <property type="component" value="Unassembled WGS sequence"/>
</dbReference>
<keyword evidence="9" id="KW-1185">Reference proteome</keyword>
<feature type="transmembrane region" description="Helical" evidence="7">
    <location>
        <begin position="234"/>
        <end position="259"/>
    </location>
</feature>
<keyword evidence="4 7" id="KW-0812">Transmembrane</keyword>
<organism evidence="8 9">
    <name type="scientific">Bacteroides eggerthii</name>
    <dbReference type="NCBI Taxonomy" id="28111"/>
    <lineage>
        <taxon>Bacteria</taxon>
        <taxon>Pseudomonadati</taxon>
        <taxon>Bacteroidota</taxon>
        <taxon>Bacteroidia</taxon>
        <taxon>Bacteroidales</taxon>
        <taxon>Bacteroidaceae</taxon>
        <taxon>Bacteroides</taxon>
    </lineage>
</organism>
<evidence type="ECO:0000256" key="2">
    <source>
        <dbReference type="ARBA" id="ARBA00022448"/>
    </source>
</evidence>
<name>A0ABT7U5M8_9BACE</name>
<gene>
    <name evidence="8" type="ORF">QUW02_07840</name>
</gene>
<evidence type="ECO:0000256" key="6">
    <source>
        <dbReference type="ARBA" id="ARBA00023136"/>
    </source>
</evidence>
<feature type="transmembrane region" description="Helical" evidence="7">
    <location>
        <begin position="162"/>
        <end position="181"/>
    </location>
</feature>
<dbReference type="Gene3D" id="1.10.3860.10">
    <property type="entry name" value="Sodium:dicarboxylate symporter"/>
    <property type="match status" value="1"/>
</dbReference>
<keyword evidence="6 7" id="KW-0472">Membrane</keyword>
<comment type="subcellular location">
    <subcellularLocation>
        <location evidence="1">Cell membrane</location>
        <topology evidence="1">Multi-pass membrane protein</topology>
    </subcellularLocation>
</comment>
<proteinExistence type="predicted"/>
<evidence type="ECO:0000313" key="9">
    <source>
        <dbReference type="Proteomes" id="UP001228403"/>
    </source>
</evidence>
<evidence type="ECO:0000256" key="7">
    <source>
        <dbReference type="SAM" id="Phobius"/>
    </source>
</evidence>
<dbReference type="InterPro" id="IPR036458">
    <property type="entry name" value="Na:dicarbo_symporter_sf"/>
</dbReference>
<evidence type="ECO:0000256" key="4">
    <source>
        <dbReference type="ARBA" id="ARBA00022692"/>
    </source>
</evidence>
<dbReference type="PRINTS" id="PR00173">
    <property type="entry name" value="EDTRNSPORT"/>
</dbReference>
<comment type="caution">
    <text evidence="8">The sequence shown here is derived from an EMBL/GenBank/DDBJ whole genome shotgun (WGS) entry which is preliminary data.</text>
</comment>
<dbReference type="InterPro" id="IPR001991">
    <property type="entry name" value="Na-dicarboxylate_symporter"/>
</dbReference>
<feature type="transmembrane region" description="Helical" evidence="7">
    <location>
        <begin position="369"/>
        <end position="391"/>
    </location>
</feature>
<dbReference type="PANTHER" id="PTHR42865">
    <property type="entry name" value="PROTON/GLUTAMATE-ASPARTATE SYMPORTER"/>
    <property type="match status" value="1"/>
</dbReference>
<evidence type="ECO:0000313" key="8">
    <source>
        <dbReference type="EMBL" id="MDM8145829.1"/>
    </source>
</evidence>
<evidence type="ECO:0000256" key="5">
    <source>
        <dbReference type="ARBA" id="ARBA00022989"/>
    </source>
</evidence>
<dbReference type="Pfam" id="PF00375">
    <property type="entry name" value="SDF"/>
    <property type="match status" value="1"/>
</dbReference>